<evidence type="ECO:0000313" key="4">
    <source>
        <dbReference type="EMBL" id="KAH0943222.1"/>
    </source>
</evidence>
<feature type="compositionally biased region" description="Low complexity" evidence="3">
    <location>
        <begin position="271"/>
        <end position="289"/>
    </location>
</feature>
<dbReference type="PANTHER" id="PTHR32295:SF165">
    <property type="entry name" value="DUF4005 DOMAIN-CONTAINING PROTEIN"/>
    <property type="match status" value="1"/>
</dbReference>
<dbReference type="CDD" id="cd23767">
    <property type="entry name" value="IQCD"/>
    <property type="match status" value="1"/>
</dbReference>
<dbReference type="Proteomes" id="UP000824890">
    <property type="component" value="Unassembled WGS sequence"/>
</dbReference>
<dbReference type="PROSITE" id="PS50096">
    <property type="entry name" value="IQ"/>
    <property type="match status" value="2"/>
</dbReference>
<proteinExistence type="inferred from homology"/>
<evidence type="ECO:0000313" key="5">
    <source>
        <dbReference type="Proteomes" id="UP000824890"/>
    </source>
</evidence>
<comment type="similarity">
    <text evidence="2">Belongs to the IQD family.</text>
</comment>
<protein>
    <recommendedName>
        <fullName evidence="6">Protein IQ-DOMAIN 1-like</fullName>
    </recommendedName>
</protein>
<feature type="region of interest" description="Disordered" evidence="3">
    <location>
        <begin position="303"/>
        <end position="354"/>
    </location>
</feature>
<evidence type="ECO:0000256" key="2">
    <source>
        <dbReference type="ARBA" id="ARBA00024341"/>
    </source>
</evidence>
<keyword evidence="5" id="KW-1185">Reference proteome</keyword>
<dbReference type="SMART" id="SM00015">
    <property type="entry name" value="IQ"/>
    <property type="match status" value="2"/>
</dbReference>
<accession>A0ABQ8EPK2</accession>
<reference evidence="4 5" key="1">
    <citation type="submission" date="2021-05" db="EMBL/GenBank/DDBJ databases">
        <title>Genome Assembly of Synthetic Allotetraploid Brassica napus Reveals Homoeologous Exchanges between Subgenomes.</title>
        <authorList>
            <person name="Davis J.T."/>
        </authorList>
    </citation>
    <scope>NUCLEOTIDE SEQUENCE [LARGE SCALE GENOMIC DNA]</scope>
    <source>
        <strain evidence="5">cv. Da-Ae</strain>
        <tissue evidence="4">Seedling</tissue>
    </source>
</reference>
<keyword evidence="1" id="KW-0112">Calmodulin-binding</keyword>
<gene>
    <name evidence="4" type="ORF">HID58_002859</name>
</gene>
<feature type="region of interest" description="Disordered" evidence="3">
    <location>
        <begin position="243"/>
        <end position="289"/>
    </location>
</feature>
<feature type="compositionally biased region" description="Polar residues" evidence="3">
    <location>
        <begin position="328"/>
        <end position="340"/>
    </location>
</feature>
<feature type="compositionally biased region" description="Polar residues" evidence="3">
    <location>
        <begin position="247"/>
        <end position="268"/>
    </location>
</feature>
<dbReference type="PANTHER" id="PTHR32295">
    <property type="entry name" value="IQ-DOMAIN 5-RELATED"/>
    <property type="match status" value="1"/>
</dbReference>
<evidence type="ECO:0008006" key="6">
    <source>
        <dbReference type="Google" id="ProtNLM"/>
    </source>
</evidence>
<organism evidence="4 5">
    <name type="scientific">Brassica napus</name>
    <name type="common">Rape</name>
    <dbReference type="NCBI Taxonomy" id="3708"/>
    <lineage>
        <taxon>Eukaryota</taxon>
        <taxon>Viridiplantae</taxon>
        <taxon>Streptophyta</taxon>
        <taxon>Embryophyta</taxon>
        <taxon>Tracheophyta</taxon>
        <taxon>Spermatophyta</taxon>
        <taxon>Magnoliopsida</taxon>
        <taxon>eudicotyledons</taxon>
        <taxon>Gunneridae</taxon>
        <taxon>Pentapetalae</taxon>
        <taxon>rosids</taxon>
        <taxon>malvids</taxon>
        <taxon>Brassicales</taxon>
        <taxon>Brassicaceae</taxon>
        <taxon>Brassiceae</taxon>
        <taxon>Brassica</taxon>
    </lineage>
</organism>
<dbReference type="Gene3D" id="1.20.5.190">
    <property type="match status" value="1"/>
</dbReference>
<dbReference type="InterPro" id="IPR000048">
    <property type="entry name" value="IQ_motif_EF-hand-BS"/>
</dbReference>
<evidence type="ECO:0000256" key="1">
    <source>
        <dbReference type="ARBA" id="ARBA00022860"/>
    </source>
</evidence>
<dbReference type="EMBL" id="JAGKQM010000001">
    <property type="protein sequence ID" value="KAH0943222.1"/>
    <property type="molecule type" value="Genomic_DNA"/>
</dbReference>
<comment type="caution">
    <text evidence="4">The sequence shown here is derived from an EMBL/GenBank/DDBJ whole genome shotgun (WGS) entry which is preliminary data.</text>
</comment>
<dbReference type="Pfam" id="PF00612">
    <property type="entry name" value="IQ"/>
    <property type="match status" value="1"/>
</dbReference>
<evidence type="ECO:0000256" key="3">
    <source>
        <dbReference type="SAM" id="MobiDB-lite"/>
    </source>
</evidence>
<name>A0ABQ8EPK2_BRANA</name>
<sequence>MGASGRWIKTLVKVATKSRFRKKHSVDLDAEKLQDSYAHSVIDTGVSTSASLQSYCGAPYEEQSKEHYAATRIQTAFRAFLARRALRALKGLVRLQALVRGHSVRKQAAVTLRCMQALVRVQARVRARRVRLALESETRQQLQQQLADEARVREIEDGWCDGIGSVEQIQAKLIKRQEAAAKRERAMAYALTHQWQAETRQLSAHNGFQPEEKNWERNRFLDSYLVEDAKLGENNIEQAENVHKTQMKSASKMQNTSDLVSGVSSQKATWPPSLSDGDSSSPGISSSMPVVSMAMSKKDDLAVEVNSRPVAGLRSRKPDRSSRGRLSLPNSGKSLGSQSAKAKRAGTLTPTSQKLKTTLPKTREDATLSQQNRGLHRALARVSENRQSKRLSHCPCTYAASDKEKHKIMGEHIGFQTLELVGSPIKKRTTWYCA</sequence>